<evidence type="ECO:0000313" key="2">
    <source>
        <dbReference type="EMBL" id="CAF0816373.1"/>
    </source>
</evidence>
<evidence type="ECO:0000313" key="3">
    <source>
        <dbReference type="Proteomes" id="UP000663879"/>
    </source>
</evidence>
<dbReference type="PANTHER" id="PTHR15907">
    <property type="entry name" value="DUF614 FAMILY PROTEIN-RELATED"/>
    <property type="match status" value="1"/>
</dbReference>
<sequence>MQNQIYPSVVTNANQYPSQVMMQPLSQKNIPSAPPSFSANISQPNLNNSYYTTPHIVINNNTNGLLGSIDHENREWSNELCNCFSDVGECCFAFFCPICYQIKIFIDAGETCCSWCFGGLVPLRTKIRTRNKIKGSICSDYCTLMWCGFCATVQMGIELKNTKITI</sequence>
<accession>A0A813TLV4</accession>
<reference evidence="2" key="1">
    <citation type="submission" date="2021-02" db="EMBL/GenBank/DDBJ databases">
        <authorList>
            <person name="Nowell W R."/>
        </authorList>
    </citation>
    <scope>NUCLEOTIDE SEQUENCE</scope>
    <source>
        <strain evidence="2">Ploen Becks lab</strain>
    </source>
</reference>
<comment type="caution">
    <text evidence="2">The sequence shown here is derived from an EMBL/GenBank/DDBJ whole genome shotgun (WGS) entry which is preliminary data.</text>
</comment>
<dbReference type="AlphaFoldDB" id="A0A813TLV4"/>
<organism evidence="2 3">
    <name type="scientific">Brachionus calyciflorus</name>
    <dbReference type="NCBI Taxonomy" id="104777"/>
    <lineage>
        <taxon>Eukaryota</taxon>
        <taxon>Metazoa</taxon>
        <taxon>Spiralia</taxon>
        <taxon>Gnathifera</taxon>
        <taxon>Rotifera</taxon>
        <taxon>Eurotatoria</taxon>
        <taxon>Monogononta</taxon>
        <taxon>Pseudotrocha</taxon>
        <taxon>Ploima</taxon>
        <taxon>Brachionidae</taxon>
        <taxon>Brachionus</taxon>
    </lineage>
</organism>
<dbReference type="Pfam" id="PF04749">
    <property type="entry name" value="PLAC8"/>
    <property type="match status" value="1"/>
</dbReference>
<dbReference type="NCBIfam" id="TIGR01571">
    <property type="entry name" value="A_thal_Cys_rich"/>
    <property type="match status" value="1"/>
</dbReference>
<gene>
    <name evidence="2" type="ORF">OXX778_LOCUS7232</name>
</gene>
<evidence type="ECO:0008006" key="4">
    <source>
        <dbReference type="Google" id="ProtNLM"/>
    </source>
</evidence>
<keyword evidence="3" id="KW-1185">Reference proteome</keyword>
<proteinExistence type="inferred from homology"/>
<evidence type="ECO:0000256" key="1">
    <source>
        <dbReference type="ARBA" id="ARBA00009024"/>
    </source>
</evidence>
<comment type="similarity">
    <text evidence="1">Belongs to the cornifelin family.</text>
</comment>
<dbReference type="OrthoDB" id="1045822at2759"/>
<dbReference type="EMBL" id="CAJNOC010000912">
    <property type="protein sequence ID" value="CAF0816373.1"/>
    <property type="molecule type" value="Genomic_DNA"/>
</dbReference>
<name>A0A813TLV4_9BILA</name>
<dbReference type="Proteomes" id="UP000663879">
    <property type="component" value="Unassembled WGS sequence"/>
</dbReference>
<dbReference type="InterPro" id="IPR006461">
    <property type="entry name" value="PLAC_motif_containing"/>
</dbReference>
<protein>
    <recommendedName>
        <fullName evidence="4">Cornifelin</fullName>
    </recommendedName>
</protein>